<dbReference type="InterPro" id="IPR008715">
    <property type="entry name" value="SAM-MeTfrase_NodS-like"/>
</dbReference>
<evidence type="ECO:0000313" key="2">
    <source>
        <dbReference type="Proteomes" id="UP000188929"/>
    </source>
</evidence>
<sequence length="199" mass="21688">MTVPGSYFDRLYAASDDPWGFRDRWYERRKRALTMALLPDARYGTAYEPGCSIGLLTAELAGRCDRLLATDIAPAAVEAARHRTRDLPHVDVQVAALPADWPPGGHDLVVLSEVGYYLDRPAAADLAHRAAGTAGTLLAVHWRPDVGDYPLGGDDVHDLLATATRTAGLTHLAHHRDDDLVADVWCTDPRSVATRTGLR</sequence>
<dbReference type="STRING" id="1834516.BL253_18945"/>
<name>A0A1V2IAN0_9ACTN</name>
<evidence type="ECO:0000313" key="1">
    <source>
        <dbReference type="EMBL" id="ONH28660.1"/>
    </source>
</evidence>
<dbReference type="EMBL" id="MOMC01000038">
    <property type="protein sequence ID" value="ONH28660.1"/>
    <property type="molecule type" value="Genomic_DNA"/>
</dbReference>
<keyword evidence="2" id="KW-1185">Reference proteome</keyword>
<proteinExistence type="predicted"/>
<keyword evidence="1" id="KW-0808">Transferase</keyword>
<protein>
    <submittedName>
        <fullName evidence="1">SAM-dependent methyltransferase</fullName>
    </submittedName>
</protein>
<dbReference type="Pfam" id="PF05401">
    <property type="entry name" value="NodS"/>
    <property type="match status" value="1"/>
</dbReference>
<dbReference type="AlphaFoldDB" id="A0A1V2IAN0"/>
<accession>A0A1V2IAN0</accession>
<dbReference type="RefSeq" id="WP_076818499.1">
    <property type="nucleotide sequence ID" value="NZ_MOMC01000038.1"/>
</dbReference>
<dbReference type="OrthoDB" id="116799at2"/>
<comment type="caution">
    <text evidence="1">The sequence shown here is derived from an EMBL/GenBank/DDBJ whole genome shotgun (WGS) entry which is preliminary data.</text>
</comment>
<dbReference type="GO" id="GO:0032259">
    <property type="term" value="P:methylation"/>
    <property type="evidence" value="ECO:0007669"/>
    <property type="project" value="UniProtKB-KW"/>
</dbReference>
<dbReference type="SUPFAM" id="SSF53335">
    <property type="entry name" value="S-adenosyl-L-methionine-dependent methyltransferases"/>
    <property type="match status" value="1"/>
</dbReference>
<dbReference type="Gene3D" id="3.40.50.150">
    <property type="entry name" value="Vaccinia Virus protein VP39"/>
    <property type="match status" value="1"/>
</dbReference>
<reference evidence="2" key="1">
    <citation type="submission" date="2016-10" db="EMBL/GenBank/DDBJ databases">
        <title>Frankia sp. NRRL B-16386 Genome sequencing.</title>
        <authorList>
            <person name="Ghodhbane-Gtari F."/>
            <person name="Swanson E."/>
            <person name="Gueddou A."/>
            <person name="Hezbri K."/>
            <person name="Ktari K."/>
            <person name="Nouioui I."/>
            <person name="Morris K."/>
            <person name="Simpson S."/>
            <person name="Abebe-Akele F."/>
            <person name="Thomas K."/>
            <person name="Gtari M."/>
            <person name="Tisa L.S."/>
        </authorList>
    </citation>
    <scope>NUCLEOTIDE SEQUENCE [LARGE SCALE GENOMIC DNA]</scope>
    <source>
        <strain evidence="2">NRRL B-16386</strain>
    </source>
</reference>
<keyword evidence="1" id="KW-0489">Methyltransferase</keyword>
<dbReference type="InterPro" id="IPR029063">
    <property type="entry name" value="SAM-dependent_MTases_sf"/>
</dbReference>
<dbReference type="Proteomes" id="UP000188929">
    <property type="component" value="Unassembled WGS sequence"/>
</dbReference>
<dbReference type="GO" id="GO:0009312">
    <property type="term" value="P:oligosaccharide biosynthetic process"/>
    <property type="evidence" value="ECO:0007669"/>
    <property type="project" value="InterPro"/>
</dbReference>
<gene>
    <name evidence="1" type="ORF">BL253_18945</name>
</gene>
<dbReference type="GO" id="GO:0008757">
    <property type="term" value="F:S-adenosylmethionine-dependent methyltransferase activity"/>
    <property type="evidence" value="ECO:0007669"/>
    <property type="project" value="InterPro"/>
</dbReference>
<organism evidence="1 2">
    <name type="scientific">Pseudofrankia asymbiotica</name>
    <dbReference type="NCBI Taxonomy" id="1834516"/>
    <lineage>
        <taxon>Bacteria</taxon>
        <taxon>Bacillati</taxon>
        <taxon>Actinomycetota</taxon>
        <taxon>Actinomycetes</taxon>
        <taxon>Frankiales</taxon>
        <taxon>Frankiaceae</taxon>
        <taxon>Pseudofrankia</taxon>
    </lineage>
</organism>